<keyword evidence="2" id="KW-0813">Transport</keyword>
<dbReference type="PROSITE" id="PS00211">
    <property type="entry name" value="ABC_TRANSPORTER_1"/>
    <property type="match status" value="1"/>
</dbReference>
<dbReference type="InterPro" id="IPR017871">
    <property type="entry name" value="ABC_transporter-like_CS"/>
</dbReference>
<dbReference type="GO" id="GO:0005524">
    <property type="term" value="F:ATP binding"/>
    <property type="evidence" value="ECO:0007669"/>
    <property type="project" value="UniProtKB-KW"/>
</dbReference>
<keyword evidence="3" id="KW-0547">Nucleotide-binding</keyword>
<evidence type="ECO:0000256" key="1">
    <source>
        <dbReference type="ARBA" id="ARBA00005417"/>
    </source>
</evidence>
<reference evidence="6 7" key="1">
    <citation type="journal article" date="2019" name="Int. J. Syst. Evol. Microbiol.">
        <title>The Global Catalogue of Microorganisms (GCM) 10K type strain sequencing project: providing services to taxonomists for standard genome sequencing and annotation.</title>
        <authorList>
            <consortium name="The Broad Institute Genomics Platform"/>
            <consortium name="The Broad Institute Genome Sequencing Center for Infectious Disease"/>
            <person name="Wu L."/>
            <person name="Ma J."/>
        </authorList>
    </citation>
    <scope>NUCLEOTIDE SEQUENCE [LARGE SCALE GENOMIC DNA]</scope>
    <source>
        <strain evidence="6 7">JCM 10303</strain>
    </source>
</reference>
<dbReference type="InterPro" id="IPR003593">
    <property type="entry name" value="AAA+_ATPase"/>
</dbReference>
<evidence type="ECO:0000313" key="7">
    <source>
        <dbReference type="Proteomes" id="UP001500729"/>
    </source>
</evidence>
<evidence type="ECO:0000313" key="6">
    <source>
        <dbReference type="EMBL" id="GAA0554496.1"/>
    </source>
</evidence>
<dbReference type="CDD" id="cd03264">
    <property type="entry name" value="ABC_drug_resistance_like"/>
    <property type="match status" value="1"/>
</dbReference>
<protein>
    <submittedName>
        <fullName evidence="6">ABC transporter ATP-binding protein</fullName>
    </submittedName>
</protein>
<dbReference type="Proteomes" id="UP001500729">
    <property type="component" value="Unassembled WGS sequence"/>
</dbReference>
<sequence length="241" mass="26247">MIQIEDLTVRYRARHALAGVTARFDVGVNGLLGPNGAGKSTLVRVLATLITPTSGSAEVLGRRLDAASDPREIRRRLGYLPQELGYYPRFTAREFVEHFAWLKEVPAAGLPDAVPRALERVGLADRADEKIRRLSGGMRRRVGIAQAIVGEPPVLLLDEPATGLDPEQRMEFRQLLAELGRQSCVIVSSHLVEDVAKACDRMWVLDAGRPVFEGTPAELAADGDLEAGYRAVLSSAREEAA</sequence>
<dbReference type="SMART" id="SM00382">
    <property type="entry name" value="AAA"/>
    <property type="match status" value="1"/>
</dbReference>
<evidence type="ECO:0000256" key="4">
    <source>
        <dbReference type="ARBA" id="ARBA00022840"/>
    </source>
</evidence>
<gene>
    <name evidence="6" type="ORF">GCM10009533_60550</name>
</gene>
<dbReference type="InterPro" id="IPR027417">
    <property type="entry name" value="P-loop_NTPase"/>
</dbReference>
<dbReference type="Pfam" id="PF00005">
    <property type="entry name" value="ABC_tran"/>
    <property type="match status" value="1"/>
</dbReference>
<accession>A0ABN1DX77</accession>
<dbReference type="PROSITE" id="PS50893">
    <property type="entry name" value="ABC_TRANSPORTER_2"/>
    <property type="match status" value="1"/>
</dbReference>
<dbReference type="PANTHER" id="PTHR43335">
    <property type="entry name" value="ABC TRANSPORTER, ATP-BINDING PROTEIN"/>
    <property type="match status" value="1"/>
</dbReference>
<dbReference type="Gene3D" id="3.40.50.300">
    <property type="entry name" value="P-loop containing nucleotide triphosphate hydrolases"/>
    <property type="match status" value="1"/>
</dbReference>
<proteinExistence type="inferred from homology"/>
<dbReference type="EMBL" id="BAAAGS010000064">
    <property type="protein sequence ID" value="GAA0554496.1"/>
    <property type="molecule type" value="Genomic_DNA"/>
</dbReference>
<keyword evidence="4 6" id="KW-0067">ATP-binding</keyword>
<dbReference type="RefSeq" id="WP_009949270.1">
    <property type="nucleotide sequence ID" value="NZ_BAAAGS010000064.1"/>
</dbReference>
<dbReference type="InterPro" id="IPR003439">
    <property type="entry name" value="ABC_transporter-like_ATP-bd"/>
</dbReference>
<dbReference type="PANTHER" id="PTHR43335:SF2">
    <property type="entry name" value="ABC TRANSPORTER, ATP-BINDING PROTEIN"/>
    <property type="match status" value="1"/>
</dbReference>
<comment type="similarity">
    <text evidence="1">Belongs to the ABC transporter superfamily.</text>
</comment>
<evidence type="ECO:0000256" key="3">
    <source>
        <dbReference type="ARBA" id="ARBA00022741"/>
    </source>
</evidence>
<name>A0ABN1DX77_SACER</name>
<keyword evidence="7" id="KW-1185">Reference proteome</keyword>
<evidence type="ECO:0000256" key="2">
    <source>
        <dbReference type="ARBA" id="ARBA00022448"/>
    </source>
</evidence>
<feature type="domain" description="ABC transporter" evidence="5">
    <location>
        <begin position="2"/>
        <end position="232"/>
    </location>
</feature>
<comment type="caution">
    <text evidence="6">The sequence shown here is derived from an EMBL/GenBank/DDBJ whole genome shotgun (WGS) entry which is preliminary data.</text>
</comment>
<evidence type="ECO:0000259" key="5">
    <source>
        <dbReference type="PROSITE" id="PS50893"/>
    </source>
</evidence>
<organism evidence="6 7">
    <name type="scientific">Saccharopolyspora erythraea</name>
    <name type="common">Streptomyces erythraeus</name>
    <dbReference type="NCBI Taxonomy" id="1836"/>
    <lineage>
        <taxon>Bacteria</taxon>
        <taxon>Bacillati</taxon>
        <taxon>Actinomycetota</taxon>
        <taxon>Actinomycetes</taxon>
        <taxon>Pseudonocardiales</taxon>
        <taxon>Pseudonocardiaceae</taxon>
        <taxon>Saccharopolyspora</taxon>
    </lineage>
</organism>
<dbReference type="SUPFAM" id="SSF52540">
    <property type="entry name" value="P-loop containing nucleoside triphosphate hydrolases"/>
    <property type="match status" value="1"/>
</dbReference>